<evidence type="ECO:0000259" key="2">
    <source>
        <dbReference type="Pfam" id="PF14816"/>
    </source>
</evidence>
<dbReference type="PANTHER" id="PTHR16046:SF11">
    <property type="entry name" value="PROTEIN FAM178B"/>
    <property type="match status" value="1"/>
</dbReference>
<dbReference type="InterPro" id="IPR044276">
    <property type="entry name" value="CANIN_dom"/>
</dbReference>
<sequence>MDDSSLVPLRDLLHMDESSSSTLEMGSCPSPRRECYLTSLDKLLEEKREHIREERELERSLGCELLFSKWSNAGEASEETEASLLDTQRLVLEQFSISSGTIPIVHPGENIFRPPPYPRSAFVLDTAGLKPQNHLERLLFSSSSSTSQQLAILHSGTLGFIYHGIAKCPLPVLRWLFQLMSLNPDASRDAFQALWNISTYQSISYDAGLWCPELKDITQTFYNFGACASTLFPAGLVQYEFISEILEFPEYSSHPADVKNENIYFQLSFIPMLEDTFKFLALCVTTQPRCYPDHQRLAIISLLCRVSLDRNLRKQPLIDLQQLLLVLLEGLQKWEETLPELCRSLGHVSQHHHNMVAVVRCFPDTTTRGRQLRRNLSLYFIMKLLGKMKMAPNFWQEEIQLQQLCELLPLMRPSCLKQALQKTQRLHKEPTQNQQKTLSALDHEACYLCYNLLVLANVVVGIKPASPREQGHLQQLCLQVQQHISSSLREDPALLYRTKLKNLAAQTYVKWQELLSQGWLQLTC</sequence>
<reference evidence="4" key="1">
    <citation type="submission" date="2025-08" db="UniProtKB">
        <authorList>
            <consortium name="RefSeq"/>
        </authorList>
    </citation>
    <scope>IDENTIFICATION</scope>
    <source>
        <tissue evidence="4">Blood</tissue>
    </source>
</reference>
<dbReference type="PANTHER" id="PTHR16046">
    <property type="entry name" value="SMC5-SMC6 COMPLEX LOCALIZATION FACTOR 2"/>
    <property type="match status" value="1"/>
</dbReference>
<accession>A0ABM3YTQ5</accession>
<comment type="similarity">
    <text evidence="1">Belongs to the FAM178 family.</text>
</comment>
<feature type="domain" description="Coiled-coil SMC6 And NSE5 INteracting (CANIN)" evidence="2">
    <location>
        <begin position="32"/>
        <end position="388"/>
    </location>
</feature>
<dbReference type="Proteomes" id="UP001652622">
    <property type="component" value="Unplaced"/>
</dbReference>
<evidence type="ECO:0000313" key="4">
    <source>
        <dbReference type="RefSeq" id="XP_060539504.1"/>
    </source>
</evidence>
<gene>
    <name evidence="4" type="primary">FAM178B</name>
</gene>
<evidence type="ECO:0000313" key="3">
    <source>
        <dbReference type="Proteomes" id="UP001652622"/>
    </source>
</evidence>
<name>A0ABM3YTQ5_PANGU</name>
<protein>
    <submittedName>
        <fullName evidence="4">Protein FAM178B isoform X2</fullName>
    </submittedName>
</protein>
<dbReference type="InterPro" id="IPR026161">
    <property type="entry name" value="FAM178"/>
</dbReference>
<dbReference type="GeneID" id="117676065"/>
<organism evidence="3 4">
    <name type="scientific">Pantherophis guttatus</name>
    <name type="common">Corn snake</name>
    <name type="synonym">Elaphe guttata</name>
    <dbReference type="NCBI Taxonomy" id="94885"/>
    <lineage>
        <taxon>Eukaryota</taxon>
        <taxon>Metazoa</taxon>
        <taxon>Chordata</taxon>
        <taxon>Craniata</taxon>
        <taxon>Vertebrata</taxon>
        <taxon>Euteleostomi</taxon>
        <taxon>Lepidosauria</taxon>
        <taxon>Squamata</taxon>
        <taxon>Bifurcata</taxon>
        <taxon>Unidentata</taxon>
        <taxon>Episquamata</taxon>
        <taxon>Toxicofera</taxon>
        <taxon>Serpentes</taxon>
        <taxon>Colubroidea</taxon>
        <taxon>Colubridae</taxon>
        <taxon>Colubrinae</taxon>
        <taxon>Pantherophis</taxon>
    </lineage>
</organism>
<dbReference type="Pfam" id="PF14816">
    <property type="entry name" value="CANIN"/>
    <property type="match status" value="1"/>
</dbReference>
<proteinExistence type="inferred from homology"/>
<evidence type="ECO:0000256" key="1">
    <source>
        <dbReference type="ARBA" id="ARBA00010311"/>
    </source>
</evidence>
<keyword evidence="3" id="KW-1185">Reference proteome</keyword>
<dbReference type="RefSeq" id="XP_060539504.1">
    <property type="nucleotide sequence ID" value="XM_060683521.1"/>
</dbReference>